<gene>
    <name evidence="3" type="ORF">SAMN05216184_10540</name>
</gene>
<dbReference type="RefSeq" id="WP_146237507.1">
    <property type="nucleotide sequence ID" value="NZ_QKLZ01000005.1"/>
</dbReference>
<dbReference type="Pfam" id="PF07179">
    <property type="entry name" value="SseB"/>
    <property type="match status" value="1"/>
</dbReference>
<dbReference type="Proteomes" id="UP000250222">
    <property type="component" value="Unassembled WGS sequence"/>
</dbReference>
<feature type="region of interest" description="Disordered" evidence="1">
    <location>
        <begin position="1"/>
        <end position="33"/>
    </location>
</feature>
<dbReference type="AlphaFoldDB" id="A0A2Y9AHD5"/>
<name>A0A2Y9AHD5_9MICO</name>
<keyword evidence="4" id="KW-1185">Reference proteome</keyword>
<evidence type="ECO:0000313" key="4">
    <source>
        <dbReference type="Proteomes" id="UP000250222"/>
    </source>
</evidence>
<evidence type="ECO:0000259" key="2">
    <source>
        <dbReference type="Pfam" id="PF07179"/>
    </source>
</evidence>
<dbReference type="EMBL" id="UETB01000005">
    <property type="protein sequence ID" value="SSA41777.1"/>
    <property type="molecule type" value="Genomic_DNA"/>
</dbReference>
<feature type="domain" description="SseB protein N-terminal" evidence="2">
    <location>
        <begin position="41"/>
        <end position="175"/>
    </location>
</feature>
<organism evidence="3 4">
    <name type="scientific">Georgenia satyanarayanai</name>
    <dbReference type="NCBI Taxonomy" id="860221"/>
    <lineage>
        <taxon>Bacteria</taxon>
        <taxon>Bacillati</taxon>
        <taxon>Actinomycetota</taxon>
        <taxon>Actinomycetes</taxon>
        <taxon>Micrococcales</taxon>
        <taxon>Bogoriellaceae</taxon>
        <taxon>Georgenia</taxon>
    </lineage>
</organism>
<evidence type="ECO:0000313" key="3">
    <source>
        <dbReference type="EMBL" id="SSA41777.1"/>
    </source>
</evidence>
<accession>A0A2Y9AHD5</accession>
<evidence type="ECO:0000256" key="1">
    <source>
        <dbReference type="SAM" id="MobiDB-lite"/>
    </source>
</evidence>
<proteinExistence type="predicted"/>
<sequence length="266" mass="27716">MSPLPPGMMPGGQADSAGQPWTGRTLKANPFSGDDGAAPAELVAALAVEDEAERLIAVADVLRTARVIVPVVAHAHPGLEEDGSVAGHTKHGSGDPQTDACASAAMVSVRTPDGRAALPVFSSVEAMQAWDATARPVPVEGVRAALAAVSDADSMLVLDAAGPVTALLGRPAVWAIVHNEPWLPSWRDPELTQVAVDALRGITELTAVRLERGERSELRALLALAPGLSREQMLDAVTRAQEALRADPVFTDRVDSLELYPMAVAG</sequence>
<dbReference type="InterPro" id="IPR009839">
    <property type="entry name" value="SseB_N"/>
</dbReference>
<feature type="region of interest" description="Disordered" evidence="1">
    <location>
        <begin position="79"/>
        <end position="99"/>
    </location>
</feature>
<protein>
    <submittedName>
        <fullName evidence="3">SseB protein N-terminal domain-containing protein</fullName>
    </submittedName>
</protein>
<dbReference type="OrthoDB" id="5188303at2"/>
<reference evidence="3 4" key="1">
    <citation type="submission" date="2016-10" db="EMBL/GenBank/DDBJ databases">
        <authorList>
            <person name="Cai Z."/>
        </authorList>
    </citation>
    <scope>NUCLEOTIDE SEQUENCE [LARGE SCALE GENOMIC DNA]</scope>
    <source>
        <strain evidence="3 4">CGMCC 1.10826</strain>
    </source>
</reference>